<evidence type="ECO:0000313" key="1">
    <source>
        <dbReference type="EMBL" id="KAF0892693.1"/>
    </source>
</evidence>
<dbReference type="OrthoDB" id="1666330at2759"/>
<reference evidence="1 2" key="1">
    <citation type="submission" date="2019-11" db="EMBL/GenBank/DDBJ databases">
        <title>Whole genome sequence of Oryza granulata.</title>
        <authorList>
            <person name="Li W."/>
        </authorList>
    </citation>
    <scope>NUCLEOTIDE SEQUENCE [LARGE SCALE GENOMIC DNA]</scope>
    <source>
        <strain evidence="2">cv. Menghai</strain>
        <tissue evidence="1">Leaf</tissue>
    </source>
</reference>
<protein>
    <submittedName>
        <fullName evidence="1">Uncharacterized protein</fullName>
    </submittedName>
</protein>
<accession>A0A6G1BZ80</accession>
<gene>
    <name evidence="1" type="ORF">E2562_017667</name>
</gene>
<proteinExistence type="predicted"/>
<organism evidence="1 2">
    <name type="scientific">Oryza meyeriana var. granulata</name>
    <dbReference type="NCBI Taxonomy" id="110450"/>
    <lineage>
        <taxon>Eukaryota</taxon>
        <taxon>Viridiplantae</taxon>
        <taxon>Streptophyta</taxon>
        <taxon>Embryophyta</taxon>
        <taxon>Tracheophyta</taxon>
        <taxon>Spermatophyta</taxon>
        <taxon>Magnoliopsida</taxon>
        <taxon>Liliopsida</taxon>
        <taxon>Poales</taxon>
        <taxon>Poaceae</taxon>
        <taxon>BOP clade</taxon>
        <taxon>Oryzoideae</taxon>
        <taxon>Oryzeae</taxon>
        <taxon>Oryzinae</taxon>
        <taxon>Oryza</taxon>
        <taxon>Oryza meyeriana</taxon>
    </lineage>
</organism>
<comment type="caution">
    <text evidence="1">The sequence shown here is derived from an EMBL/GenBank/DDBJ whole genome shotgun (WGS) entry which is preliminary data.</text>
</comment>
<dbReference type="EMBL" id="SPHZ02000011">
    <property type="protein sequence ID" value="KAF0892693.1"/>
    <property type="molecule type" value="Genomic_DNA"/>
</dbReference>
<evidence type="ECO:0000313" key="2">
    <source>
        <dbReference type="Proteomes" id="UP000479710"/>
    </source>
</evidence>
<keyword evidence="2" id="KW-1185">Reference proteome</keyword>
<sequence length="111" mass="12909">MDNRPWDLPDRTIGEMNLIRLARDMTHLMIVLVLLLKIHTIKSCAGFDLNLPLDEFGVVDFNYLQNLPGKNMLWRLPLKNKLKNPTEGKKCLKSSENKFIKLCWLEARMGN</sequence>
<dbReference type="Proteomes" id="UP000479710">
    <property type="component" value="Unassembled WGS sequence"/>
</dbReference>
<name>A0A6G1BZ80_9ORYZ</name>
<dbReference type="AlphaFoldDB" id="A0A6G1BZ80"/>